<evidence type="ECO:0000256" key="9">
    <source>
        <dbReference type="ARBA" id="ARBA00030617"/>
    </source>
</evidence>
<dbReference type="GO" id="GO:0034476">
    <property type="term" value="P:U5 snRNA 3'-end processing"/>
    <property type="evidence" value="ECO:0007669"/>
    <property type="project" value="TreeGrafter"/>
</dbReference>
<dbReference type="OrthoDB" id="45882at2759"/>
<sequence>MNTQEKQNTITTNQPISFPPEVLARIAPDISLQRHLQLGLRPCLRKFEEFREYRTTDGELSNKNNPCVLGSNISRLGEMFVITTITGGIIEENMPVTEIDTVKDEIPDFEENTKGEVGFASVYPIVQVERGRVGAPTDEEMIVSQKLCESILNSQLITNNSLSINSIGIRNAETQEIVYDSQKEQNERKLLNNRKWSYVLYSKQQVFSRNSPIFELCLNSLVLALKTVKLPRAYIDERAIDLKIPIRTRGRSANIRESYDLNFDINERVPLTLNIANIGFASNFGVIKVENSNEDPILLADLESEAEESSILSRISIISTPTNKGSATTNFKSIYMAASGDNVPMHLLKRALEISCERTNDLYKKLSK</sequence>
<keyword evidence="6" id="KW-0271">Exosome</keyword>
<dbReference type="GO" id="GO:0000467">
    <property type="term" value="P:exonucleolytic trimming to generate mature 3'-end of 5.8S rRNA from tricistronic rRNA transcript (SSU-rRNA, 5.8S rRNA, LSU-rRNA)"/>
    <property type="evidence" value="ECO:0007669"/>
    <property type="project" value="UniProtKB-ARBA"/>
</dbReference>
<dbReference type="InterPro" id="IPR020568">
    <property type="entry name" value="Ribosomal_Su5_D2-typ_SF"/>
</dbReference>
<evidence type="ECO:0000313" key="11">
    <source>
        <dbReference type="EMBL" id="SSD60897.1"/>
    </source>
</evidence>
<dbReference type="GO" id="GO:0071038">
    <property type="term" value="P:TRAMP-dependent tRNA surveillance pathway"/>
    <property type="evidence" value="ECO:0007669"/>
    <property type="project" value="TreeGrafter"/>
</dbReference>
<organism evidence="11 12">
    <name type="scientific">Saccharomycodes ludwigii</name>
    <dbReference type="NCBI Taxonomy" id="36035"/>
    <lineage>
        <taxon>Eukaryota</taxon>
        <taxon>Fungi</taxon>
        <taxon>Dikarya</taxon>
        <taxon>Ascomycota</taxon>
        <taxon>Saccharomycotina</taxon>
        <taxon>Saccharomycetes</taxon>
        <taxon>Saccharomycodales</taxon>
        <taxon>Saccharomycodaceae</taxon>
        <taxon>Saccharomycodes</taxon>
    </lineage>
</organism>
<dbReference type="AlphaFoldDB" id="A0A376B8B0"/>
<keyword evidence="7" id="KW-0694">RNA-binding</keyword>
<dbReference type="GO" id="GO:0000176">
    <property type="term" value="C:nuclear exosome (RNase complex)"/>
    <property type="evidence" value="ECO:0007669"/>
    <property type="project" value="UniProtKB-ARBA"/>
</dbReference>
<feature type="domain" description="Exoribonuclease phosphorolytic" evidence="10">
    <location>
        <begin position="49"/>
        <end position="231"/>
    </location>
</feature>
<evidence type="ECO:0000256" key="1">
    <source>
        <dbReference type="ARBA" id="ARBA00004496"/>
    </source>
</evidence>
<keyword evidence="5" id="KW-0698">rRNA processing</keyword>
<evidence type="ECO:0000313" key="12">
    <source>
        <dbReference type="Proteomes" id="UP000262825"/>
    </source>
</evidence>
<dbReference type="GO" id="GO:0035925">
    <property type="term" value="F:mRNA 3'-UTR AU-rich region binding"/>
    <property type="evidence" value="ECO:0007669"/>
    <property type="project" value="TreeGrafter"/>
</dbReference>
<dbReference type="Pfam" id="PF01138">
    <property type="entry name" value="RNase_PH"/>
    <property type="match status" value="1"/>
</dbReference>
<evidence type="ECO:0000256" key="2">
    <source>
        <dbReference type="ARBA" id="ARBA00004604"/>
    </source>
</evidence>
<dbReference type="SUPFAM" id="SSF54211">
    <property type="entry name" value="Ribosomal protein S5 domain 2-like"/>
    <property type="match status" value="1"/>
</dbReference>
<dbReference type="GO" id="GO:0071035">
    <property type="term" value="P:nuclear polyadenylation-dependent rRNA catabolic process"/>
    <property type="evidence" value="ECO:0007669"/>
    <property type="project" value="TreeGrafter"/>
</dbReference>
<dbReference type="GO" id="GO:0034473">
    <property type="term" value="P:U1 snRNA 3'-end processing"/>
    <property type="evidence" value="ECO:0007669"/>
    <property type="project" value="TreeGrafter"/>
</dbReference>
<keyword evidence="4" id="KW-0963">Cytoplasm</keyword>
<evidence type="ECO:0000256" key="4">
    <source>
        <dbReference type="ARBA" id="ARBA00022490"/>
    </source>
</evidence>
<dbReference type="InterPro" id="IPR027408">
    <property type="entry name" value="PNPase/RNase_PH_dom_sf"/>
</dbReference>
<dbReference type="InterPro" id="IPR001247">
    <property type="entry name" value="ExoRNase_PH_dom1"/>
</dbReference>
<dbReference type="GO" id="GO:0016075">
    <property type="term" value="P:rRNA catabolic process"/>
    <property type="evidence" value="ECO:0007669"/>
    <property type="project" value="TreeGrafter"/>
</dbReference>
<evidence type="ECO:0000256" key="3">
    <source>
        <dbReference type="ARBA" id="ARBA00006678"/>
    </source>
</evidence>
<dbReference type="EMBL" id="UFAJ01000490">
    <property type="protein sequence ID" value="SSD60897.1"/>
    <property type="molecule type" value="Genomic_DNA"/>
</dbReference>
<evidence type="ECO:0000256" key="6">
    <source>
        <dbReference type="ARBA" id="ARBA00022835"/>
    </source>
</evidence>
<evidence type="ECO:0000259" key="10">
    <source>
        <dbReference type="Pfam" id="PF01138"/>
    </source>
</evidence>
<keyword evidence="8" id="KW-0539">Nucleus</keyword>
<dbReference type="Gene3D" id="3.30.230.70">
    <property type="entry name" value="GHMP Kinase, N-terminal domain"/>
    <property type="match status" value="1"/>
</dbReference>
<evidence type="ECO:0000256" key="7">
    <source>
        <dbReference type="ARBA" id="ARBA00022884"/>
    </source>
</evidence>
<dbReference type="GO" id="GO:0034475">
    <property type="term" value="P:U4 snRNA 3'-end processing"/>
    <property type="evidence" value="ECO:0007669"/>
    <property type="project" value="TreeGrafter"/>
</dbReference>
<gene>
    <name evidence="11" type="ORF">SCODWIG_02658</name>
</gene>
<dbReference type="VEuPathDB" id="FungiDB:SCODWIG_02658"/>
<name>A0A376B8B0_9ASCO</name>
<dbReference type="GO" id="GO:0000177">
    <property type="term" value="C:cytoplasmic exosome (RNase complex)"/>
    <property type="evidence" value="ECO:0007669"/>
    <property type="project" value="TreeGrafter"/>
</dbReference>
<protein>
    <recommendedName>
        <fullName evidence="9">Ribosomal RNA-processing protein 43</fullName>
    </recommendedName>
</protein>
<evidence type="ECO:0000256" key="8">
    <source>
        <dbReference type="ARBA" id="ARBA00023242"/>
    </source>
</evidence>
<dbReference type="Proteomes" id="UP000262825">
    <property type="component" value="Unassembled WGS sequence"/>
</dbReference>
<dbReference type="GO" id="GO:0005730">
    <property type="term" value="C:nucleolus"/>
    <property type="evidence" value="ECO:0007669"/>
    <property type="project" value="UniProtKB-SubCell"/>
</dbReference>
<dbReference type="InterPro" id="IPR050590">
    <property type="entry name" value="Exosome_comp_Rrp42_subfam"/>
</dbReference>
<dbReference type="PANTHER" id="PTHR11097">
    <property type="entry name" value="EXOSOME COMPLEX EXONUCLEASE RIBOSOMAL RNA PROCESSING PROTEIN"/>
    <property type="match status" value="1"/>
</dbReference>
<reference evidence="12" key="1">
    <citation type="submission" date="2018-06" db="EMBL/GenBank/DDBJ databases">
        <authorList>
            <person name="Guldener U."/>
        </authorList>
    </citation>
    <scope>NUCLEOTIDE SEQUENCE [LARGE SCALE GENOMIC DNA]</scope>
    <source>
        <strain evidence="12">UTAD17</strain>
    </source>
</reference>
<evidence type="ECO:0000256" key="5">
    <source>
        <dbReference type="ARBA" id="ARBA00022552"/>
    </source>
</evidence>
<dbReference type="PANTHER" id="PTHR11097:SF9">
    <property type="entry name" value="EXOSOME COMPLEX COMPONENT RRP43"/>
    <property type="match status" value="1"/>
</dbReference>
<keyword evidence="12" id="KW-1185">Reference proteome</keyword>
<accession>A0A376B8B0</accession>
<dbReference type="GO" id="GO:0071028">
    <property type="term" value="P:nuclear mRNA surveillance"/>
    <property type="evidence" value="ECO:0007669"/>
    <property type="project" value="TreeGrafter"/>
</dbReference>
<proteinExistence type="inferred from homology"/>
<comment type="similarity">
    <text evidence="3">Belongs to the RNase PH family.</text>
</comment>
<comment type="subcellular location">
    <subcellularLocation>
        <location evidence="1">Cytoplasm</location>
    </subcellularLocation>
    <subcellularLocation>
        <location evidence="2">Nucleus</location>
        <location evidence="2">Nucleolus</location>
    </subcellularLocation>
</comment>